<keyword evidence="3 5" id="KW-1133">Transmembrane helix</keyword>
<dbReference type="EMBL" id="HACG01012203">
    <property type="protein sequence ID" value="CEK59068.1"/>
    <property type="molecule type" value="Transcribed_RNA"/>
</dbReference>
<evidence type="ECO:0000313" key="6">
    <source>
        <dbReference type="EMBL" id="CEK59068.1"/>
    </source>
</evidence>
<evidence type="ECO:0000256" key="4">
    <source>
        <dbReference type="ARBA" id="ARBA00023136"/>
    </source>
</evidence>
<dbReference type="GO" id="GO:0016020">
    <property type="term" value="C:membrane"/>
    <property type="evidence" value="ECO:0007669"/>
    <property type="project" value="UniProtKB-SubCell"/>
</dbReference>
<proteinExistence type="predicted"/>
<sequence length="176" mass="19918">MGNIFRTSSIWLKVALISFAVGLLLFVIGFATTSWITFPYQRDLHEYRHSGLWQQYSCDTRRYCSTTSYYILNDYHRAIQAMECLGLIGYILAILILLLYLCADKYRRRDFLQATTAITFAGVLFACIGFALFGSSANRENMYGHYGTIGWSMGIAIAGTVLYAIGGIMLIIQLIR</sequence>
<feature type="transmembrane region" description="Helical" evidence="5">
    <location>
        <begin position="12"/>
        <end position="38"/>
    </location>
</feature>
<evidence type="ECO:0000256" key="1">
    <source>
        <dbReference type="ARBA" id="ARBA00004141"/>
    </source>
</evidence>
<keyword evidence="4 5" id="KW-0472">Membrane</keyword>
<dbReference type="PANTHER" id="PTHR21284:SF12">
    <property type="entry name" value="EG:80H7.2 PROTEIN"/>
    <property type="match status" value="1"/>
</dbReference>
<keyword evidence="2 5" id="KW-0812">Transmembrane</keyword>
<accession>A0A0B6YS64</accession>
<evidence type="ECO:0000256" key="3">
    <source>
        <dbReference type="ARBA" id="ARBA00022989"/>
    </source>
</evidence>
<evidence type="ECO:0000256" key="5">
    <source>
        <dbReference type="SAM" id="Phobius"/>
    </source>
</evidence>
<reference evidence="6" key="1">
    <citation type="submission" date="2014-12" db="EMBL/GenBank/DDBJ databases">
        <title>Insight into the proteome of Arion vulgaris.</title>
        <authorList>
            <person name="Aradska J."/>
            <person name="Bulat T."/>
            <person name="Smidak R."/>
            <person name="Sarate P."/>
            <person name="Gangsoo J."/>
            <person name="Sialana F."/>
            <person name="Bilban M."/>
            <person name="Lubec G."/>
        </authorList>
    </citation>
    <scope>NUCLEOTIDE SEQUENCE</scope>
    <source>
        <tissue evidence="6">Skin</tissue>
    </source>
</reference>
<protein>
    <recommendedName>
        <fullName evidence="7">MARVEL domain-containing protein</fullName>
    </recommendedName>
</protein>
<dbReference type="Gene3D" id="1.20.140.150">
    <property type="match status" value="1"/>
</dbReference>
<evidence type="ECO:0008006" key="7">
    <source>
        <dbReference type="Google" id="ProtNLM"/>
    </source>
</evidence>
<dbReference type="InterPro" id="IPR004031">
    <property type="entry name" value="PMP22/EMP/MP20/Claudin"/>
</dbReference>
<evidence type="ECO:0000256" key="2">
    <source>
        <dbReference type="ARBA" id="ARBA00022692"/>
    </source>
</evidence>
<feature type="transmembrane region" description="Helical" evidence="5">
    <location>
        <begin position="153"/>
        <end position="175"/>
    </location>
</feature>
<comment type="subcellular location">
    <subcellularLocation>
        <location evidence="1">Membrane</location>
        <topology evidence="1">Multi-pass membrane protein</topology>
    </subcellularLocation>
</comment>
<organism evidence="6">
    <name type="scientific">Arion vulgaris</name>
    <dbReference type="NCBI Taxonomy" id="1028688"/>
    <lineage>
        <taxon>Eukaryota</taxon>
        <taxon>Metazoa</taxon>
        <taxon>Spiralia</taxon>
        <taxon>Lophotrochozoa</taxon>
        <taxon>Mollusca</taxon>
        <taxon>Gastropoda</taxon>
        <taxon>Heterobranchia</taxon>
        <taxon>Euthyneura</taxon>
        <taxon>Panpulmonata</taxon>
        <taxon>Eupulmonata</taxon>
        <taxon>Stylommatophora</taxon>
        <taxon>Helicina</taxon>
        <taxon>Arionoidea</taxon>
        <taxon>Arionidae</taxon>
        <taxon>Arion</taxon>
    </lineage>
</organism>
<gene>
    <name evidence="6" type="primary">ORF35099</name>
</gene>
<feature type="transmembrane region" description="Helical" evidence="5">
    <location>
        <begin position="78"/>
        <end position="102"/>
    </location>
</feature>
<dbReference type="PANTHER" id="PTHR21284">
    <property type="entry name" value="EG:80H7.2 PROTEIN"/>
    <property type="match status" value="1"/>
</dbReference>
<feature type="transmembrane region" description="Helical" evidence="5">
    <location>
        <begin position="114"/>
        <end position="133"/>
    </location>
</feature>
<dbReference type="AlphaFoldDB" id="A0A0B6YS64"/>
<dbReference type="Pfam" id="PF00822">
    <property type="entry name" value="PMP22_Claudin"/>
    <property type="match status" value="1"/>
</dbReference>
<name>A0A0B6YS64_9EUPU</name>